<keyword evidence="2" id="KW-0964">Secreted</keyword>
<evidence type="ECO:0000256" key="2">
    <source>
        <dbReference type="ARBA" id="ARBA00022525"/>
    </source>
</evidence>
<accession>A0A2K3US40</accession>
<evidence type="ECO:0000256" key="5">
    <source>
        <dbReference type="SAM" id="MobiDB-lite"/>
    </source>
</evidence>
<feature type="compositionally biased region" description="Low complexity" evidence="5">
    <location>
        <begin position="647"/>
        <end position="660"/>
    </location>
</feature>
<evidence type="ECO:0000256" key="6">
    <source>
        <dbReference type="SAM" id="SignalP"/>
    </source>
</evidence>
<dbReference type="PROSITE" id="PS51257">
    <property type="entry name" value="PROKAR_LIPOPROTEIN"/>
    <property type="match status" value="1"/>
</dbReference>
<sequence>MTTLTVRRSLRPHMAAVSLLLLAACQSAAPTPAGANKLLAVTASSATSVRLDFDGALGPPQVSALVLADDQGAKLPVLSAYLTADRRGLDLATGPQRAGRYSVRLSGVRTASGGAVSGQGEFAGSVVAAPVVSTVTPLSPTELLVVLRDPATGEGARFDPAATRPEHFVLAPGVGGAGLKGQASPAKVQGVRFSQDQTSAVLSVPALSGGSWVLDVAGARVAASSGQAPALVDPQRSQDTFTPMAAGPDKVPPVVKQILSTGNTSVQLLFSEPLTSAAADLARYTVTDAAGQPLAVTAARLSEFQTSLVLTTTPQTGGTAYTVKSTGLADPAGNALSEGASTLTFTGSSRAGPPGADTTPPRVVSAGATSNTTVRVSFSEPMRGGPDGAENPARYRITGAAGAASSQSGVTPQAATLEVTAATLVSDGQTVELTTRPQSDVKYELAVSDVTDRAGNPLAPPERGVNPSRATFVGLPPGGAPVDTDGDGVGDAEEMRGWTIRITTLSSGVQAREVTSDPTRADTDEDGLNDRDEKTYQTDPRDTDTDDDQLSDTDELNVHYTTPNDADSDDDTLGDGLEVGFFKTSPLLDDTDGDQLKDWQEVVSGVRNPRIADLPLSDIVVNGVDLKLDTRFTATSDRGTRTLESKSASTTLQESQSTSTERSDTHTSEWFAKAGVEAGAKIKWGFVEGGTAGEVTVKASVEAGGGGSDATTFTRSSVEGSQREYASTLSTDKEVTVSESVTREVVGADLAVGLTVRNTGNISFTIRNLEVTALMPDPKNLGSFIPVATLRADGGGADGISVGPFSPSRGPFRFKATQVFPALIEQLMQDPKGLIFRVVNYDISDELGRNFAYTSQQINERTAQVIIDYGGGLPLERYRVATGSTFGGSGRPAGRTLQSIMEDVLELKHHDASEDAGLSPAERHASYSTKVVNGVEELWRVRELSKDAPVSGSGLDPQRQRWFLIRDNTLDDTLPFGPTVVQSGQTLRLVFNQDLDHDGLTLSEEQLYGTSDSRKDSDEDGLEDAEELYGPLNGDGKRQPLTILSDGQVRPLRSNPAAPDSDGDGLTDCQELRSTRVGCEMYTAPFIRNPKVPDQMIGTPYVQQLDPSDADTDGDSIPDGTELKGYTIRSFPGGEPITVYSNPFLTDSDQDKLPDSVERRLGTDPGVPDRDRVADDDGDGLANVVEKEGWDVTTYDLAGVASTRRVTSDHTNPNSDSDTLDDRQEQLLGTDPRAADTDSDGLGDAEEQAARTIPQRADTDGDGRSDGDELNVPWTVKTTTPYQVRSDPLQRDADFDDLSDADEYRYGTDPYKADTDSDDSRDEFELLNRRNGLSPLIRDKLLKLRLRTITVDGDCDDIAGNNYGEFTGTIGIKFGSGGFEPLMSLYDDENKRRRLDDVREGTTYTVPENFNTGPRVIREGDTFGLHTSGIEEADDTKKDTFLDASTILNYDQINANQVMILSVSRNSNCGLTIRGDLSWTKE</sequence>
<feature type="region of interest" description="Disordered" evidence="5">
    <location>
        <begin position="1143"/>
        <end position="1180"/>
    </location>
</feature>
<keyword evidence="8" id="KW-1185">Reference proteome</keyword>
<protein>
    <recommendedName>
        <fullName evidence="9">SbsA Ig-like domain-containing protein</fullName>
    </recommendedName>
</protein>
<feature type="signal peptide" evidence="6">
    <location>
        <begin position="1"/>
        <end position="28"/>
    </location>
</feature>
<evidence type="ECO:0000256" key="3">
    <source>
        <dbReference type="ARBA" id="ARBA00022729"/>
    </source>
</evidence>
<feature type="region of interest" description="Disordered" evidence="5">
    <location>
        <begin position="1002"/>
        <end position="1069"/>
    </location>
</feature>
<dbReference type="InterPro" id="IPR014755">
    <property type="entry name" value="Cu-Rt/internalin_Ig-like"/>
</dbReference>
<dbReference type="PANTHER" id="PTHR37467">
    <property type="entry name" value="EXPORTED CALCIUM-BINDING GLYCOPROTEIN-RELATED"/>
    <property type="match status" value="1"/>
</dbReference>
<feature type="compositionally biased region" description="Polar residues" evidence="5">
    <location>
        <begin position="339"/>
        <end position="349"/>
    </location>
</feature>
<dbReference type="Proteomes" id="UP000236379">
    <property type="component" value="Unassembled WGS sequence"/>
</dbReference>
<feature type="chain" id="PRO_5014449388" description="SbsA Ig-like domain-containing protein" evidence="6">
    <location>
        <begin position="29"/>
        <end position="1482"/>
    </location>
</feature>
<feature type="compositionally biased region" description="Basic and acidic residues" evidence="5">
    <location>
        <begin position="1302"/>
        <end position="1315"/>
    </location>
</feature>
<gene>
    <name evidence="7" type="ORF">CVO96_19705</name>
</gene>
<feature type="compositionally biased region" description="Acidic residues" evidence="5">
    <location>
        <begin position="1237"/>
        <end position="1247"/>
    </location>
</feature>
<dbReference type="InterPro" id="IPR053180">
    <property type="entry name" value="Ca-binding_acidic-repeat"/>
</dbReference>
<dbReference type="PANTHER" id="PTHR37467:SF1">
    <property type="entry name" value="EXPORTED CALCIUM-BINDING GLYCOPROTEIN"/>
    <property type="match status" value="1"/>
</dbReference>
<evidence type="ECO:0000256" key="1">
    <source>
        <dbReference type="ARBA" id="ARBA00004613"/>
    </source>
</evidence>
<feature type="compositionally biased region" description="Basic and acidic residues" evidence="5">
    <location>
        <begin position="528"/>
        <end position="543"/>
    </location>
</feature>
<feature type="compositionally biased region" description="Acidic residues" evidence="5">
    <location>
        <begin position="1018"/>
        <end position="1027"/>
    </location>
</feature>
<reference evidence="7 8" key="1">
    <citation type="submission" date="2018-01" db="EMBL/GenBank/DDBJ databases">
        <title>Deinococcus koreensis sp. nov., a radiation-resistant bacterium isolated from river water.</title>
        <authorList>
            <person name="Choi A."/>
        </authorList>
    </citation>
    <scope>NUCLEOTIDE SEQUENCE [LARGE SCALE GENOMIC DNA]</scope>
    <source>
        <strain evidence="7 8">SJW1-2</strain>
    </source>
</reference>
<keyword evidence="3 6" id="KW-0732">Signal</keyword>
<evidence type="ECO:0000256" key="4">
    <source>
        <dbReference type="ARBA" id="ARBA00022837"/>
    </source>
</evidence>
<dbReference type="Pfam" id="PF18884">
    <property type="entry name" value="TSP3_bac"/>
    <property type="match status" value="3"/>
</dbReference>
<comment type="subcellular location">
    <subcellularLocation>
        <location evidence="1">Secreted</location>
    </subcellularLocation>
</comment>
<organism evidence="7 8">
    <name type="scientific">Deinococcus koreensis</name>
    <dbReference type="NCBI Taxonomy" id="2054903"/>
    <lineage>
        <taxon>Bacteria</taxon>
        <taxon>Thermotogati</taxon>
        <taxon>Deinococcota</taxon>
        <taxon>Deinococci</taxon>
        <taxon>Deinococcales</taxon>
        <taxon>Deinococcaceae</taxon>
        <taxon>Deinococcus</taxon>
    </lineage>
</organism>
<dbReference type="OrthoDB" id="52180at2"/>
<name>A0A2K3US40_9DEIO</name>
<dbReference type="RefSeq" id="WP_103314180.1">
    <property type="nucleotide sequence ID" value="NZ_PPPD01000004.1"/>
</dbReference>
<dbReference type="Gene3D" id="2.60.40.1220">
    <property type="match status" value="2"/>
</dbReference>
<feature type="compositionally biased region" description="Basic and acidic residues" evidence="5">
    <location>
        <begin position="1149"/>
        <end position="1175"/>
    </location>
</feature>
<feature type="region of interest" description="Disordered" evidence="5">
    <location>
        <begin position="1229"/>
        <end position="1320"/>
    </location>
</feature>
<comment type="caution">
    <text evidence="7">The sequence shown here is derived from an EMBL/GenBank/DDBJ whole genome shotgun (WGS) entry which is preliminary data.</text>
</comment>
<feature type="region of interest" description="Disordered" evidence="5">
    <location>
        <begin position="639"/>
        <end position="668"/>
    </location>
</feature>
<feature type="region of interest" description="Disordered" evidence="5">
    <location>
        <begin position="501"/>
        <end position="573"/>
    </location>
</feature>
<feature type="compositionally biased region" description="Basic and acidic residues" evidence="5">
    <location>
        <begin position="1257"/>
        <end position="1267"/>
    </location>
</feature>
<dbReference type="EMBL" id="PPPD01000004">
    <property type="protein sequence ID" value="PNY79353.1"/>
    <property type="molecule type" value="Genomic_DNA"/>
</dbReference>
<evidence type="ECO:0000313" key="8">
    <source>
        <dbReference type="Proteomes" id="UP000236379"/>
    </source>
</evidence>
<feature type="region of interest" description="Disordered" evidence="5">
    <location>
        <begin position="339"/>
        <end position="366"/>
    </location>
</feature>
<dbReference type="InterPro" id="IPR059100">
    <property type="entry name" value="TSP3_bac"/>
</dbReference>
<feature type="region of interest" description="Disordered" evidence="5">
    <location>
        <begin position="1105"/>
        <end position="1125"/>
    </location>
</feature>
<evidence type="ECO:0008006" key="9">
    <source>
        <dbReference type="Google" id="ProtNLM"/>
    </source>
</evidence>
<feature type="compositionally biased region" description="Acidic residues" evidence="5">
    <location>
        <begin position="544"/>
        <end position="555"/>
    </location>
</feature>
<keyword evidence="4" id="KW-0106">Calcium</keyword>
<proteinExistence type="predicted"/>
<evidence type="ECO:0000313" key="7">
    <source>
        <dbReference type="EMBL" id="PNY79353.1"/>
    </source>
</evidence>